<comment type="caution">
    <text evidence="8">The sequence shown here is derived from an EMBL/GenBank/DDBJ whole genome shotgun (WGS) entry which is preliminary data.</text>
</comment>
<feature type="transmembrane region" description="Helical" evidence="6">
    <location>
        <begin position="60"/>
        <end position="80"/>
    </location>
</feature>
<dbReference type="Gene3D" id="1.20.1250.20">
    <property type="entry name" value="MFS general substrate transporter like domains"/>
    <property type="match status" value="1"/>
</dbReference>
<protein>
    <submittedName>
        <fullName evidence="8">MFS transporter</fullName>
    </submittedName>
</protein>
<evidence type="ECO:0000313" key="9">
    <source>
        <dbReference type="Proteomes" id="UP001519887"/>
    </source>
</evidence>
<evidence type="ECO:0000256" key="1">
    <source>
        <dbReference type="ARBA" id="ARBA00004651"/>
    </source>
</evidence>
<dbReference type="InterPro" id="IPR020846">
    <property type="entry name" value="MFS_dom"/>
</dbReference>
<keyword evidence="2" id="KW-0813">Transport</keyword>
<organism evidence="8 9">
    <name type="scientific">Paenibacillus sepulcri</name>
    <dbReference type="NCBI Taxonomy" id="359917"/>
    <lineage>
        <taxon>Bacteria</taxon>
        <taxon>Bacillati</taxon>
        <taxon>Bacillota</taxon>
        <taxon>Bacilli</taxon>
        <taxon>Bacillales</taxon>
        <taxon>Paenibacillaceae</taxon>
        <taxon>Paenibacillus</taxon>
    </lineage>
</organism>
<keyword evidence="5 6" id="KW-0472">Membrane</keyword>
<dbReference type="InterPro" id="IPR036259">
    <property type="entry name" value="MFS_trans_sf"/>
</dbReference>
<evidence type="ECO:0000256" key="3">
    <source>
        <dbReference type="ARBA" id="ARBA00022692"/>
    </source>
</evidence>
<evidence type="ECO:0000259" key="7">
    <source>
        <dbReference type="PROSITE" id="PS50850"/>
    </source>
</evidence>
<dbReference type="EMBL" id="JAHZIK010001493">
    <property type="protein sequence ID" value="MBW7459127.1"/>
    <property type="molecule type" value="Genomic_DNA"/>
</dbReference>
<evidence type="ECO:0000313" key="8">
    <source>
        <dbReference type="EMBL" id="MBW7459127.1"/>
    </source>
</evidence>
<feature type="transmembrane region" description="Helical" evidence="6">
    <location>
        <begin position="31"/>
        <end position="54"/>
    </location>
</feature>
<feature type="non-terminal residue" evidence="8">
    <location>
        <position position="1"/>
    </location>
</feature>
<dbReference type="InterPro" id="IPR011701">
    <property type="entry name" value="MFS"/>
</dbReference>
<accession>A0ABS7CDX8</accession>
<sequence>VALGLGIAYAALLPAWNSLLAGYVPENSKGMGWGIFSSVEGLGIVFGPLLGSWLAGGGHLTLPFVVSAFLFAVIGLIYAFSPSRLFRCAAVRTLTGNGS</sequence>
<reference evidence="8 9" key="1">
    <citation type="submission" date="2021-07" db="EMBL/GenBank/DDBJ databases">
        <title>Paenibacillus radiodurans sp. nov., isolated from the southeastern edge of Tengger Desert.</title>
        <authorList>
            <person name="Zhang G."/>
        </authorList>
    </citation>
    <scope>NUCLEOTIDE SEQUENCE [LARGE SCALE GENOMIC DNA]</scope>
    <source>
        <strain evidence="8 9">CCM 7311</strain>
    </source>
</reference>
<proteinExistence type="predicted"/>
<dbReference type="SUPFAM" id="SSF103473">
    <property type="entry name" value="MFS general substrate transporter"/>
    <property type="match status" value="1"/>
</dbReference>
<name>A0ABS7CDX8_9BACL</name>
<feature type="domain" description="Major facilitator superfamily (MFS) profile" evidence="7">
    <location>
        <begin position="1"/>
        <end position="99"/>
    </location>
</feature>
<dbReference type="Pfam" id="PF07690">
    <property type="entry name" value="MFS_1"/>
    <property type="match status" value="1"/>
</dbReference>
<dbReference type="Proteomes" id="UP001519887">
    <property type="component" value="Unassembled WGS sequence"/>
</dbReference>
<keyword evidence="4 6" id="KW-1133">Transmembrane helix</keyword>
<keyword evidence="9" id="KW-1185">Reference proteome</keyword>
<keyword evidence="3 6" id="KW-0812">Transmembrane</keyword>
<dbReference type="PROSITE" id="PS50850">
    <property type="entry name" value="MFS"/>
    <property type="match status" value="1"/>
</dbReference>
<evidence type="ECO:0000256" key="2">
    <source>
        <dbReference type="ARBA" id="ARBA00022448"/>
    </source>
</evidence>
<evidence type="ECO:0000256" key="5">
    <source>
        <dbReference type="ARBA" id="ARBA00023136"/>
    </source>
</evidence>
<evidence type="ECO:0000256" key="6">
    <source>
        <dbReference type="SAM" id="Phobius"/>
    </source>
</evidence>
<evidence type="ECO:0000256" key="4">
    <source>
        <dbReference type="ARBA" id="ARBA00022989"/>
    </source>
</evidence>
<comment type="subcellular location">
    <subcellularLocation>
        <location evidence="1">Cell membrane</location>
        <topology evidence="1">Multi-pass membrane protein</topology>
    </subcellularLocation>
</comment>
<feature type="transmembrane region" description="Helical" evidence="6">
    <location>
        <begin position="6"/>
        <end position="24"/>
    </location>
</feature>
<gene>
    <name evidence="8" type="ORF">K0U00_34260</name>
</gene>